<organism evidence="4 5">
    <name type="scientific">Candidatus Spechtbacteria bacterium RIFCSPHIGHO2_01_FULL_43_30</name>
    <dbReference type="NCBI Taxonomy" id="1802158"/>
    <lineage>
        <taxon>Bacteria</taxon>
        <taxon>Candidatus Spechtiibacteriota</taxon>
    </lineage>
</organism>
<comment type="caution">
    <text evidence="4">The sequence shown here is derived from an EMBL/GenBank/DDBJ whole genome shotgun (WGS) entry which is preliminary data.</text>
</comment>
<evidence type="ECO:0000256" key="2">
    <source>
        <dbReference type="ARBA" id="ARBA00022679"/>
    </source>
</evidence>
<gene>
    <name evidence="4" type="ORF">A2827_01085</name>
</gene>
<comment type="similarity">
    <text evidence="3">Belongs to the glycosyl hydrolase 130 family.</text>
</comment>
<dbReference type="PANTHER" id="PTHR34106:SF5">
    <property type="entry name" value="GLYCOSIDASE"/>
    <property type="match status" value="1"/>
</dbReference>
<dbReference type="AlphaFoldDB" id="A0A1G2H5M2"/>
<dbReference type="PANTHER" id="PTHR34106">
    <property type="entry name" value="GLYCOSIDASE"/>
    <property type="match status" value="1"/>
</dbReference>
<protein>
    <recommendedName>
        <fullName evidence="6">Pesticidal protein Cry7Aa</fullName>
    </recommendedName>
</protein>
<dbReference type="InterPro" id="IPR023296">
    <property type="entry name" value="Glyco_hydro_beta-prop_sf"/>
</dbReference>
<dbReference type="EMBL" id="MHOD01000022">
    <property type="protein sequence ID" value="OGZ57792.1"/>
    <property type="molecule type" value="Genomic_DNA"/>
</dbReference>
<dbReference type="InterPro" id="IPR007184">
    <property type="entry name" value="Mannoside_phosphorylase"/>
</dbReference>
<keyword evidence="2" id="KW-0808">Transferase</keyword>
<accession>A0A1G2H5M2</accession>
<evidence type="ECO:0000256" key="3">
    <source>
        <dbReference type="ARBA" id="ARBA00024356"/>
    </source>
</evidence>
<dbReference type="Proteomes" id="UP000177932">
    <property type="component" value="Unassembled WGS sequence"/>
</dbReference>
<dbReference type="Gene3D" id="2.115.10.20">
    <property type="entry name" value="Glycosyl hydrolase domain, family 43"/>
    <property type="match status" value="1"/>
</dbReference>
<proteinExistence type="inferred from homology"/>
<evidence type="ECO:0008006" key="6">
    <source>
        <dbReference type="Google" id="ProtNLM"/>
    </source>
</evidence>
<evidence type="ECO:0000256" key="1">
    <source>
        <dbReference type="ARBA" id="ARBA00022676"/>
    </source>
</evidence>
<evidence type="ECO:0000313" key="4">
    <source>
        <dbReference type="EMBL" id="OGZ57792.1"/>
    </source>
</evidence>
<keyword evidence="1" id="KW-0328">Glycosyltransferase</keyword>
<evidence type="ECO:0000313" key="5">
    <source>
        <dbReference type="Proteomes" id="UP000177932"/>
    </source>
</evidence>
<reference evidence="4 5" key="1">
    <citation type="journal article" date="2016" name="Nat. Commun.">
        <title>Thousands of microbial genomes shed light on interconnected biogeochemical processes in an aquifer system.</title>
        <authorList>
            <person name="Anantharaman K."/>
            <person name="Brown C.T."/>
            <person name="Hug L.A."/>
            <person name="Sharon I."/>
            <person name="Castelle C.J."/>
            <person name="Probst A.J."/>
            <person name="Thomas B.C."/>
            <person name="Singh A."/>
            <person name="Wilkins M.J."/>
            <person name="Karaoz U."/>
            <person name="Brodie E.L."/>
            <person name="Williams K.H."/>
            <person name="Hubbard S.S."/>
            <person name="Banfield J.F."/>
        </authorList>
    </citation>
    <scope>NUCLEOTIDE SEQUENCE [LARGE SCALE GENOMIC DNA]</scope>
</reference>
<dbReference type="CDD" id="cd18614">
    <property type="entry name" value="GH130"/>
    <property type="match status" value="1"/>
</dbReference>
<dbReference type="SUPFAM" id="SSF75005">
    <property type="entry name" value="Arabinanase/levansucrase/invertase"/>
    <property type="match status" value="1"/>
</dbReference>
<dbReference type="STRING" id="1802158.A2827_01085"/>
<dbReference type="Pfam" id="PF04041">
    <property type="entry name" value="Glyco_hydro_130"/>
    <property type="match status" value="1"/>
</dbReference>
<dbReference type="GO" id="GO:0016757">
    <property type="term" value="F:glycosyltransferase activity"/>
    <property type="evidence" value="ECO:0007669"/>
    <property type="project" value="UniProtKB-KW"/>
</dbReference>
<name>A0A1G2H5M2_9BACT</name>
<sequence length="350" mass="40037">MLEIKKHGIILSPTDLEFENFAVLNPGAYQDGETVHLYYRAIDTKHQSSIGYARLKGPTEVVERWQKPIIDRQFDYEIQGVEDPRITKIDKKFYITYVAHDGKNAVTAYAVSSDLKKFMKRGVITPQLHYHDVAKILEEATPPLKDSYFFFESYYEEQAGEGVLLWDKDTLFFPRKINNSYALIHRILPDIQICYFNKFSDLASTQFWIDYLKNMPKYVVLENKHWFESRNIGGGCVPIETEAGWVVIFHAVEARNSGRVYHAAAALLDKDDPTKVLGRLHEPLFSPTLDWEISGFVPNVVFPTATSIFGDSLYIYYGAADRYIGVAEVSMSNLIAEMLNPANNHKSPKT</sequence>
<dbReference type="PIRSF" id="PIRSF016202">
    <property type="entry name" value="PH1107"/>
    <property type="match status" value="1"/>
</dbReference>